<dbReference type="PANTHER" id="PTHR14440">
    <property type="entry name" value="DNA-DIRECTED RNA POLYMERASE I SUBUNIT RPA49"/>
    <property type="match status" value="1"/>
</dbReference>
<keyword evidence="4" id="KW-0804">Transcription</keyword>
<evidence type="ECO:0000256" key="4">
    <source>
        <dbReference type="ARBA" id="ARBA00023163"/>
    </source>
</evidence>
<comment type="caution">
    <text evidence="6">The sequence shown here is derived from an EMBL/GenBank/DDBJ whole genome shotgun (WGS) entry which is preliminary data.</text>
</comment>
<dbReference type="GO" id="GO:0006351">
    <property type="term" value="P:DNA-templated transcription"/>
    <property type="evidence" value="ECO:0007669"/>
    <property type="project" value="InterPro"/>
</dbReference>
<dbReference type="EMBL" id="LSSK01001910">
    <property type="protein sequence ID" value="OMH78520.1"/>
    <property type="molecule type" value="Genomic_DNA"/>
</dbReference>
<dbReference type="GO" id="GO:0000428">
    <property type="term" value="C:DNA-directed RNA polymerase complex"/>
    <property type="evidence" value="ECO:0007669"/>
    <property type="project" value="UniProtKB-KW"/>
</dbReference>
<organism evidence="6 7">
    <name type="scientific">Zancudomyces culisetae</name>
    <name type="common">Gut fungus</name>
    <name type="synonym">Smittium culisetae</name>
    <dbReference type="NCBI Taxonomy" id="1213189"/>
    <lineage>
        <taxon>Eukaryota</taxon>
        <taxon>Fungi</taxon>
        <taxon>Fungi incertae sedis</taxon>
        <taxon>Zoopagomycota</taxon>
        <taxon>Kickxellomycotina</taxon>
        <taxon>Harpellomycetes</taxon>
        <taxon>Harpellales</taxon>
        <taxon>Legeriomycetaceae</taxon>
        <taxon>Zancudomyces</taxon>
    </lineage>
</organism>
<dbReference type="InterPro" id="IPR009668">
    <property type="entry name" value="RNA_pol-assoc_fac_A49-like"/>
</dbReference>
<comment type="subcellular location">
    <subcellularLocation>
        <location evidence="1">Nucleus</location>
        <location evidence="1">Nucleolus</location>
    </subcellularLocation>
</comment>
<keyword evidence="7" id="KW-1185">Reference proteome</keyword>
<reference evidence="7" key="1">
    <citation type="submission" date="2017-01" db="EMBL/GenBank/DDBJ databases">
        <authorList>
            <person name="Wang Y."/>
            <person name="White M."/>
            <person name="Kvist S."/>
            <person name="Moncalvo J.-M."/>
        </authorList>
    </citation>
    <scope>NUCLEOTIDE SEQUENCE [LARGE SCALE GENOMIC DNA]</scope>
    <source>
        <strain evidence="7">COL-18-3</strain>
    </source>
</reference>
<dbReference type="Pfam" id="PF06870">
    <property type="entry name" value="RNA_pol_I_A49"/>
    <property type="match status" value="2"/>
</dbReference>
<gene>
    <name evidence="6" type="ORF">AX774_g8088</name>
</gene>
<comment type="similarity">
    <text evidence="2">Belongs to the eukaryotic RPA49/POLR1E RNA polymerase subunit family.</text>
</comment>
<evidence type="ECO:0000256" key="3">
    <source>
        <dbReference type="ARBA" id="ARBA00022478"/>
    </source>
</evidence>
<dbReference type="OrthoDB" id="532500at2759"/>
<accession>A0A1R1PC38</accession>
<proteinExistence type="inferred from homology"/>
<dbReference type="Proteomes" id="UP000188320">
    <property type="component" value="Unassembled WGS sequence"/>
</dbReference>
<evidence type="ECO:0000313" key="6">
    <source>
        <dbReference type="EMBL" id="OMH78520.1"/>
    </source>
</evidence>
<evidence type="ECO:0000256" key="1">
    <source>
        <dbReference type="ARBA" id="ARBA00004604"/>
    </source>
</evidence>
<evidence type="ECO:0000256" key="5">
    <source>
        <dbReference type="ARBA" id="ARBA00023242"/>
    </source>
</evidence>
<dbReference type="AlphaFoldDB" id="A0A1R1PC38"/>
<dbReference type="GO" id="GO:0003677">
    <property type="term" value="F:DNA binding"/>
    <property type="evidence" value="ECO:0007669"/>
    <property type="project" value="InterPro"/>
</dbReference>
<keyword evidence="5" id="KW-0539">Nucleus</keyword>
<keyword evidence="3 6" id="KW-0240">DNA-directed RNA polymerase</keyword>
<protein>
    <submittedName>
        <fullName evidence="6">DNA-directed RNA polymerase I subunit RPA49</fullName>
    </submittedName>
</protein>
<evidence type="ECO:0000313" key="7">
    <source>
        <dbReference type="Proteomes" id="UP000188320"/>
    </source>
</evidence>
<name>A0A1R1PC38_ZANCU</name>
<sequence>MGKSKRKSLDTSNSNSLKIKLDADNEAISQQPPVVLGAFGTGIAPPLSAKYTVEVDRKKSREPKIVAHTRVGKMQFVGKNYGDEVEGYKHNQYLVGEIDRSTNTVTFKKASVVCFTSSVANLQDTAGEGQDSEIKPENYNEKRTDLGLTFGSKKRKTQLRATERNIIDVAEIKNSENSITTAVESRAAETADLDSAAGETGLENEVDRPIPVHNLGETQVPRVYDPKDYSPNNITRNCPTSQLVETGGDLEQLVKLLKVDSKITKYCKDKLLCYSAVLMLSLNDWKIDVSYFAREFGLKPSVATDYLRTIGCRLQAGSSSADSGSLFTTSSTIVNNLTNTDIDNVNENENENNDDDATQNSQTANAATAGLVAGGVGQGSVAILVAPLKFPSISKRKRR</sequence>
<evidence type="ECO:0000256" key="2">
    <source>
        <dbReference type="ARBA" id="ARBA00009430"/>
    </source>
</evidence>
<dbReference type="GO" id="GO:0005730">
    <property type="term" value="C:nucleolus"/>
    <property type="evidence" value="ECO:0007669"/>
    <property type="project" value="UniProtKB-SubCell"/>
</dbReference>